<dbReference type="Proteomes" id="UP000244334">
    <property type="component" value="Unassembled WGS sequence"/>
</dbReference>
<dbReference type="EMBL" id="LJAM02000568">
    <property type="protein sequence ID" value="RAP69828.1"/>
    <property type="molecule type" value="Genomic_DNA"/>
</dbReference>
<organism evidence="1 2">
    <name type="scientific">Candidatus Erwinia dacicola</name>
    <dbReference type="NCBI Taxonomy" id="252393"/>
    <lineage>
        <taxon>Bacteria</taxon>
        <taxon>Pseudomonadati</taxon>
        <taxon>Pseudomonadota</taxon>
        <taxon>Gammaproteobacteria</taxon>
        <taxon>Enterobacterales</taxon>
        <taxon>Erwiniaceae</taxon>
        <taxon>Erwinia</taxon>
    </lineage>
</organism>
<feature type="non-terminal residue" evidence="1">
    <location>
        <position position="1"/>
    </location>
</feature>
<proteinExistence type="predicted"/>
<sequence>FWQAFYPPNGWRCRCGVIALSAADVRARGLKVVDSGTAMGWELKLVSKKTGEMQNVATFNTGTTKVATDVGWSYAPGAAYHPDLARYQGTLQPLAQQELRG</sequence>
<evidence type="ECO:0000313" key="1">
    <source>
        <dbReference type="EMBL" id="RAP69828.1"/>
    </source>
</evidence>
<protein>
    <submittedName>
        <fullName evidence="1">Phage Mu F virion morphogenesis domain protein</fullName>
    </submittedName>
</protein>
<name>A0A328THD0_9GAMM</name>
<evidence type="ECO:0000313" key="2">
    <source>
        <dbReference type="Proteomes" id="UP000244334"/>
    </source>
</evidence>
<dbReference type="AlphaFoldDB" id="A0A328THD0"/>
<gene>
    <name evidence="1" type="ORF">ACZ87_03376</name>
</gene>
<reference evidence="1" key="1">
    <citation type="submission" date="2018-04" db="EMBL/GenBank/DDBJ databases">
        <title>Genomes of the Obligate Erwinia dacicola and Facultative Enterobacter sp. OLF Endosymbionts of the Olive Fruit fly, Bactrocera oleae.</title>
        <authorList>
            <person name="Estes A.M."/>
            <person name="Hearn D.J."/>
            <person name="Agarwal S."/>
            <person name="Pierson E.A."/>
            <person name="Dunning-Hotopp J.C."/>
        </authorList>
    </citation>
    <scope>NUCLEOTIDE SEQUENCE [LARGE SCALE GENOMIC DNA]</scope>
    <source>
        <strain evidence="1">Oroville</strain>
    </source>
</reference>
<keyword evidence="2" id="KW-1185">Reference proteome</keyword>
<comment type="caution">
    <text evidence="1">The sequence shown here is derived from an EMBL/GenBank/DDBJ whole genome shotgun (WGS) entry which is preliminary data.</text>
</comment>
<accession>A0A328THD0</accession>